<sequence length="236" mass="26306">MAFEITDFKTIGSPLIALCELDTKQEYDKVTIQAKVVKLREPQAVTTGKIKQDVVVADATGKTTLTLWESHVNTLQLHASYQVSRVTVRIFMGKRHLSIPITGSTIEQISDIENLDIDSDSSKDEEHNLKQVTVFGVQQFDAVFTCMNCKKTVTPTAEMAGTCSSCKTTQRLSDPKLSARLFVKNDQNVISLRAHGDVIKSIANKESSITNEDILFSPPFDLSYNKFHTIINISRH</sequence>
<dbReference type="InterPro" id="IPR012340">
    <property type="entry name" value="NA-bd_OB-fold"/>
</dbReference>
<dbReference type="SUPFAM" id="SSF50249">
    <property type="entry name" value="Nucleic acid-binding proteins"/>
    <property type="match status" value="1"/>
</dbReference>
<dbReference type="Gene3D" id="2.40.50.140">
    <property type="entry name" value="Nucleic acid-binding proteins"/>
    <property type="match status" value="1"/>
</dbReference>
<protein>
    <submittedName>
        <fullName evidence="1">Uncharacterized protein</fullName>
    </submittedName>
</protein>
<keyword evidence="2" id="KW-1185">Reference proteome</keyword>
<accession>A0AA35U0S0</accession>
<evidence type="ECO:0000313" key="1">
    <source>
        <dbReference type="EMBL" id="CAI8056526.1"/>
    </source>
</evidence>
<reference evidence="1" key="1">
    <citation type="submission" date="2023-03" db="EMBL/GenBank/DDBJ databases">
        <authorList>
            <person name="Steffen K."/>
            <person name="Cardenas P."/>
        </authorList>
    </citation>
    <scope>NUCLEOTIDE SEQUENCE</scope>
</reference>
<evidence type="ECO:0000313" key="2">
    <source>
        <dbReference type="Proteomes" id="UP001174909"/>
    </source>
</evidence>
<proteinExistence type="predicted"/>
<gene>
    <name evidence="1" type="ORF">GBAR_LOCUS30804</name>
</gene>
<dbReference type="EMBL" id="CASHTH010004368">
    <property type="protein sequence ID" value="CAI8056526.1"/>
    <property type="molecule type" value="Genomic_DNA"/>
</dbReference>
<organism evidence="1 2">
    <name type="scientific">Geodia barretti</name>
    <name type="common">Barrett's horny sponge</name>
    <dbReference type="NCBI Taxonomy" id="519541"/>
    <lineage>
        <taxon>Eukaryota</taxon>
        <taxon>Metazoa</taxon>
        <taxon>Porifera</taxon>
        <taxon>Demospongiae</taxon>
        <taxon>Heteroscleromorpha</taxon>
        <taxon>Tetractinellida</taxon>
        <taxon>Astrophorina</taxon>
        <taxon>Geodiidae</taxon>
        <taxon>Geodia</taxon>
    </lineage>
</organism>
<dbReference type="Proteomes" id="UP001174909">
    <property type="component" value="Unassembled WGS sequence"/>
</dbReference>
<comment type="caution">
    <text evidence="1">The sequence shown here is derived from an EMBL/GenBank/DDBJ whole genome shotgun (WGS) entry which is preliminary data.</text>
</comment>
<name>A0AA35U0S0_GEOBA</name>
<dbReference type="AlphaFoldDB" id="A0AA35U0S0"/>